<organism evidence="6 7">
    <name type="scientific">Loxostege sticticalis</name>
    <name type="common">Beet webworm moth</name>
    <dbReference type="NCBI Taxonomy" id="481309"/>
    <lineage>
        <taxon>Eukaryota</taxon>
        <taxon>Metazoa</taxon>
        <taxon>Ecdysozoa</taxon>
        <taxon>Arthropoda</taxon>
        <taxon>Hexapoda</taxon>
        <taxon>Insecta</taxon>
        <taxon>Pterygota</taxon>
        <taxon>Neoptera</taxon>
        <taxon>Endopterygota</taxon>
        <taxon>Lepidoptera</taxon>
        <taxon>Glossata</taxon>
        <taxon>Ditrysia</taxon>
        <taxon>Pyraloidea</taxon>
        <taxon>Crambidae</taxon>
        <taxon>Pyraustinae</taxon>
        <taxon>Loxostege</taxon>
    </lineage>
</organism>
<dbReference type="SUPFAM" id="SSF57903">
    <property type="entry name" value="FYVE/PHD zinc finger"/>
    <property type="match status" value="1"/>
</dbReference>
<reference evidence="6 7" key="1">
    <citation type="submission" date="2024-06" db="EMBL/GenBank/DDBJ databases">
        <title>A chromosome-level genome assembly of beet webworm, Loxostege sticticalis.</title>
        <authorList>
            <person name="Zhang Y."/>
        </authorList>
    </citation>
    <scope>NUCLEOTIDE SEQUENCE [LARGE SCALE GENOMIC DNA]</scope>
    <source>
        <strain evidence="6">AQ028</strain>
        <tissue evidence="6">Male pupae</tissue>
    </source>
</reference>
<comment type="caution">
    <text evidence="6">The sequence shown here is derived from an EMBL/GenBank/DDBJ whole genome shotgun (WGS) entry which is preliminary data.</text>
</comment>
<gene>
    <name evidence="6" type="ORF">ABMA28_017207</name>
</gene>
<dbReference type="InterPro" id="IPR013083">
    <property type="entry name" value="Znf_RING/FYVE/PHD"/>
</dbReference>
<dbReference type="EMBL" id="JBEDNZ010000043">
    <property type="protein sequence ID" value="KAL0803295.1"/>
    <property type="molecule type" value="Genomic_DNA"/>
</dbReference>
<proteinExistence type="predicted"/>
<dbReference type="CDD" id="cd15489">
    <property type="entry name" value="PHD_SF"/>
    <property type="match status" value="1"/>
</dbReference>
<evidence type="ECO:0000256" key="1">
    <source>
        <dbReference type="ARBA" id="ARBA00022723"/>
    </source>
</evidence>
<evidence type="ECO:0000259" key="5">
    <source>
        <dbReference type="PROSITE" id="PS50016"/>
    </source>
</evidence>
<feature type="domain" description="PHD-type" evidence="5">
    <location>
        <begin position="1"/>
        <end position="57"/>
    </location>
</feature>
<name>A0ABD0S478_LOXSC</name>
<dbReference type="PROSITE" id="PS50016">
    <property type="entry name" value="ZF_PHD_2"/>
    <property type="match status" value="1"/>
</dbReference>
<evidence type="ECO:0000256" key="2">
    <source>
        <dbReference type="ARBA" id="ARBA00022771"/>
    </source>
</evidence>
<evidence type="ECO:0000313" key="7">
    <source>
        <dbReference type="Proteomes" id="UP001549921"/>
    </source>
</evidence>
<evidence type="ECO:0000256" key="3">
    <source>
        <dbReference type="ARBA" id="ARBA00022833"/>
    </source>
</evidence>
<accession>A0ABD0S478</accession>
<keyword evidence="3" id="KW-0862">Zinc</keyword>
<evidence type="ECO:0000256" key="4">
    <source>
        <dbReference type="PROSITE-ProRule" id="PRU00146"/>
    </source>
</evidence>
<dbReference type="Gene3D" id="3.30.40.10">
    <property type="entry name" value="Zinc/RING finger domain, C3HC4 (zinc finger)"/>
    <property type="match status" value="1"/>
</dbReference>
<dbReference type="InterPro" id="IPR004244">
    <property type="entry name" value="Transposase_22"/>
</dbReference>
<dbReference type="InterPro" id="IPR057251">
    <property type="entry name" value="FP_C"/>
</dbReference>
<protein>
    <recommendedName>
        <fullName evidence="5">PHD-type domain-containing protein</fullName>
    </recommendedName>
</protein>
<dbReference type="InterPro" id="IPR019787">
    <property type="entry name" value="Znf_PHD-finger"/>
</dbReference>
<dbReference type="GO" id="GO:0008270">
    <property type="term" value="F:zinc ion binding"/>
    <property type="evidence" value="ECO:0007669"/>
    <property type="project" value="UniProtKB-KW"/>
</dbReference>
<dbReference type="InterPro" id="IPR001965">
    <property type="entry name" value="Znf_PHD"/>
</dbReference>
<sequence length="357" mass="40929">MNCSACRHTIQDAHRYLGCSQCRSKYHSECLKINKEQYIALTPEYRPGWICPSCNNITKRTRCNVNTPIKDTQVPNADELMNVSYGDSEEGSAVGSLPASSGSGSEVVTMDKMSALLDQKLQTYLSTFTENFRKALKVDVHNLVKAEIESKMQQVKDDFTITTDFICDQQKTLKQSENKRLNSEINLLNYRLTSIEKMTRNQNLEIQAVPESRNDNPTTIFQNLCKTLNLEISEDKIHSCRRVAKLNPSSDRPRNILVSLLNPRLRDQVLSACHRYNKVHKNEPLDSTHLGLPTERRRIYVTEHLSPECKSLHAAARRTAREKGYKYVWVKYGRIYIRKEDTAACIHIKDMNSLSKL</sequence>
<keyword evidence="1" id="KW-0479">Metal-binding</keyword>
<dbReference type="Pfam" id="PF00628">
    <property type="entry name" value="PHD"/>
    <property type="match status" value="1"/>
</dbReference>
<dbReference type="InterPro" id="IPR019786">
    <property type="entry name" value="Zinc_finger_PHD-type_CS"/>
</dbReference>
<dbReference type="PANTHER" id="PTHR11505">
    <property type="entry name" value="L1 TRANSPOSABLE ELEMENT-RELATED"/>
    <property type="match status" value="1"/>
</dbReference>
<dbReference type="AlphaFoldDB" id="A0ABD0S478"/>
<dbReference type="Proteomes" id="UP001549921">
    <property type="component" value="Unassembled WGS sequence"/>
</dbReference>
<dbReference type="Pfam" id="PF25298">
    <property type="entry name" value="Baculo_FP_2nd"/>
    <property type="match status" value="1"/>
</dbReference>
<dbReference type="PROSITE" id="PS01359">
    <property type="entry name" value="ZF_PHD_1"/>
    <property type="match status" value="1"/>
</dbReference>
<dbReference type="InterPro" id="IPR011011">
    <property type="entry name" value="Znf_FYVE_PHD"/>
</dbReference>
<dbReference type="Gene3D" id="3.30.70.1820">
    <property type="entry name" value="L1 transposable element, RRM domain"/>
    <property type="match status" value="1"/>
</dbReference>
<keyword evidence="2 4" id="KW-0863">Zinc-finger</keyword>
<evidence type="ECO:0000313" key="6">
    <source>
        <dbReference type="EMBL" id="KAL0803295.1"/>
    </source>
</evidence>
<dbReference type="SMART" id="SM00249">
    <property type="entry name" value="PHD"/>
    <property type="match status" value="1"/>
</dbReference>